<evidence type="ECO:0000259" key="3">
    <source>
        <dbReference type="Pfam" id="PF01557"/>
    </source>
</evidence>
<sequence>MKWCSFQVEGEQRVGVVAGEFVYDVSDQLHTTSLLEVIAREFKPDVDLDVAPRIPLTDVTLVAPYRPLKNVICIGKNYEEHVKEMDTAGAGKLVIFTKAPTSVVGPGAVVERHPELTDQLDYEGELAVIIGKSGRDIDDVDAHIFGYTILNDITARDVQKQHVQFFRGKSFDTFCPLGPYIVTPDELSFPLVIQTVVNGETRQNGSTADMIRPIEELIRTLSKGMTLEAGDIIATGTPAGVGHGMKPPVYLQSGDTIEVSITGLGTLKNVIV</sequence>
<dbReference type="PANTHER" id="PTHR11820">
    <property type="entry name" value="ACYLPYRUVASE"/>
    <property type="match status" value="1"/>
</dbReference>
<evidence type="ECO:0000313" key="4">
    <source>
        <dbReference type="EMBL" id="MDL5376032.1"/>
    </source>
</evidence>
<evidence type="ECO:0000256" key="1">
    <source>
        <dbReference type="ARBA" id="ARBA00010211"/>
    </source>
</evidence>
<dbReference type="GO" id="GO:0016787">
    <property type="term" value="F:hydrolase activity"/>
    <property type="evidence" value="ECO:0007669"/>
    <property type="project" value="UniProtKB-KW"/>
</dbReference>
<dbReference type="Gene3D" id="3.90.850.10">
    <property type="entry name" value="Fumarylacetoacetase-like, C-terminal domain"/>
    <property type="match status" value="1"/>
</dbReference>
<dbReference type="Proteomes" id="UP001230807">
    <property type="component" value="Unassembled WGS sequence"/>
</dbReference>
<dbReference type="InterPro" id="IPR036663">
    <property type="entry name" value="Fumarylacetoacetase_C_sf"/>
</dbReference>
<dbReference type="Pfam" id="PF01557">
    <property type="entry name" value="FAA_hydrolase"/>
    <property type="match status" value="1"/>
</dbReference>
<name>A0ABT7MKT0_9BACL</name>
<dbReference type="RefSeq" id="WP_214832766.1">
    <property type="nucleotide sequence ID" value="NZ_CP183077.1"/>
</dbReference>
<feature type="domain" description="Fumarylacetoacetase-like C-terminal" evidence="3">
    <location>
        <begin position="71"/>
        <end position="272"/>
    </location>
</feature>
<dbReference type="InterPro" id="IPR011234">
    <property type="entry name" value="Fumarylacetoacetase-like_C"/>
</dbReference>
<gene>
    <name evidence="4" type="ORF">QR695_03300</name>
</gene>
<keyword evidence="2" id="KW-0479">Metal-binding</keyword>
<reference evidence="4 5" key="1">
    <citation type="submission" date="2023-06" db="EMBL/GenBank/DDBJ databases">
        <title>Influencing factors and mechanism of Cr(VI) reduction by facultative anaerobic Exiguobacterium sp. PY14.</title>
        <authorList>
            <person name="Zou L."/>
        </authorList>
    </citation>
    <scope>NUCLEOTIDE SEQUENCE [LARGE SCALE GENOMIC DNA]</scope>
    <source>
        <strain evidence="4 5">PY14</strain>
    </source>
</reference>
<comment type="similarity">
    <text evidence="1">Belongs to the FAH family.</text>
</comment>
<comment type="caution">
    <text evidence="4">The sequence shown here is derived from an EMBL/GenBank/DDBJ whole genome shotgun (WGS) entry which is preliminary data.</text>
</comment>
<evidence type="ECO:0000256" key="2">
    <source>
        <dbReference type="ARBA" id="ARBA00022723"/>
    </source>
</evidence>
<evidence type="ECO:0000313" key="5">
    <source>
        <dbReference type="Proteomes" id="UP001230807"/>
    </source>
</evidence>
<proteinExistence type="inferred from homology"/>
<organism evidence="4 5">
    <name type="scientific">Exiguobacterium mexicanum</name>
    <dbReference type="NCBI Taxonomy" id="340146"/>
    <lineage>
        <taxon>Bacteria</taxon>
        <taxon>Bacillati</taxon>
        <taxon>Bacillota</taxon>
        <taxon>Bacilli</taxon>
        <taxon>Bacillales</taxon>
        <taxon>Bacillales Family XII. Incertae Sedis</taxon>
        <taxon>Exiguobacterium</taxon>
    </lineage>
</organism>
<dbReference type="EMBL" id="JASWER010000001">
    <property type="protein sequence ID" value="MDL5376032.1"/>
    <property type="molecule type" value="Genomic_DNA"/>
</dbReference>
<dbReference type="SUPFAM" id="SSF56529">
    <property type="entry name" value="FAH"/>
    <property type="match status" value="1"/>
</dbReference>
<accession>A0ABT7MKT0</accession>
<keyword evidence="5" id="KW-1185">Reference proteome</keyword>
<keyword evidence="4" id="KW-0378">Hydrolase</keyword>
<dbReference type="PANTHER" id="PTHR11820:SF7">
    <property type="entry name" value="ACYLPYRUVASE FAHD1, MITOCHONDRIAL"/>
    <property type="match status" value="1"/>
</dbReference>
<protein>
    <submittedName>
        <fullName evidence="4">Fumarylacetoacetate hydrolase family protein</fullName>
    </submittedName>
</protein>